<keyword evidence="2 8" id="KW-0812">Transmembrane</keyword>
<comment type="subcellular location">
    <subcellularLocation>
        <location evidence="1">Membrane</location>
    </subcellularLocation>
</comment>
<keyword evidence="3" id="KW-0547">Nucleotide-binding</keyword>
<keyword evidence="6" id="KW-0456">Lyase</keyword>
<dbReference type="PANTHER" id="PTHR11920">
    <property type="entry name" value="GUANYLYL CYCLASE"/>
    <property type="match status" value="1"/>
</dbReference>
<evidence type="ECO:0000313" key="11">
    <source>
        <dbReference type="Proteomes" id="UP001153069"/>
    </source>
</evidence>
<feature type="region of interest" description="Disordered" evidence="7">
    <location>
        <begin position="14"/>
        <end position="39"/>
    </location>
</feature>
<feature type="domain" description="Guanylate cyclase" evidence="9">
    <location>
        <begin position="601"/>
        <end position="736"/>
    </location>
</feature>
<keyword evidence="4 8" id="KW-1133">Transmembrane helix</keyword>
<evidence type="ECO:0000256" key="4">
    <source>
        <dbReference type="ARBA" id="ARBA00022989"/>
    </source>
</evidence>
<dbReference type="GO" id="GO:0001653">
    <property type="term" value="F:peptide receptor activity"/>
    <property type="evidence" value="ECO:0007669"/>
    <property type="project" value="TreeGrafter"/>
</dbReference>
<evidence type="ECO:0000256" key="3">
    <source>
        <dbReference type="ARBA" id="ARBA00022741"/>
    </source>
</evidence>
<proteinExistence type="predicted"/>
<dbReference type="PANTHER" id="PTHR11920:SF335">
    <property type="entry name" value="GUANYLATE CYCLASE"/>
    <property type="match status" value="1"/>
</dbReference>
<dbReference type="AlphaFoldDB" id="A0A9N8EI69"/>
<protein>
    <submittedName>
        <fullName evidence="10">Receptor-type guanylate cyclase gcy</fullName>
    </submittedName>
</protein>
<dbReference type="GO" id="GO:0004016">
    <property type="term" value="F:adenylate cyclase activity"/>
    <property type="evidence" value="ECO:0007669"/>
    <property type="project" value="TreeGrafter"/>
</dbReference>
<dbReference type="CDD" id="cd07302">
    <property type="entry name" value="CHD"/>
    <property type="match status" value="1"/>
</dbReference>
<comment type="caution">
    <text evidence="10">The sequence shown here is derived from an EMBL/GenBank/DDBJ whole genome shotgun (WGS) entry which is preliminary data.</text>
</comment>
<keyword evidence="5 8" id="KW-0472">Membrane</keyword>
<evidence type="ECO:0000313" key="10">
    <source>
        <dbReference type="EMBL" id="CAB9521796.1"/>
    </source>
</evidence>
<feature type="compositionally biased region" description="Pro residues" evidence="7">
    <location>
        <begin position="273"/>
        <end position="291"/>
    </location>
</feature>
<feature type="compositionally biased region" description="Basic and acidic residues" evidence="7">
    <location>
        <begin position="565"/>
        <end position="574"/>
    </location>
</feature>
<feature type="transmembrane region" description="Helical" evidence="8">
    <location>
        <begin position="509"/>
        <end position="533"/>
    </location>
</feature>
<dbReference type="Gene3D" id="3.30.70.1230">
    <property type="entry name" value="Nucleotide cyclase"/>
    <property type="match status" value="1"/>
</dbReference>
<evidence type="ECO:0000256" key="5">
    <source>
        <dbReference type="ARBA" id="ARBA00023136"/>
    </source>
</evidence>
<dbReference type="Proteomes" id="UP001153069">
    <property type="component" value="Unassembled WGS sequence"/>
</dbReference>
<dbReference type="GO" id="GO:0007168">
    <property type="term" value="P:receptor guanylyl cyclase signaling pathway"/>
    <property type="evidence" value="ECO:0007669"/>
    <property type="project" value="TreeGrafter"/>
</dbReference>
<feature type="region of interest" description="Disordered" evidence="7">
    <location>
        <begin position="565"/>
        <end position="584"/>
    </location>
</feature>
<evidence type="ECO:0000256" key="7">
    <source>
        <dbReference type="SAM" id="MobiDB-lite"/>
    </source>
</evidence>
<dbReference type="SMART" id="SM00044">
    <property type="entry name" value="CYCc"/>
    <property type="match status" value="1"/>
</dbReference>
<keyword evidence="11" id="KW-1185">Reference proteome</keyword>
<dbReference type="GO" id="GO:0000166">
    <property type="term" value="F:nucleotide binding"/>
    <property type="evidence" value="ECO:0007669"/>
    <property type="project" value="UniProtKB-KW"/>
</dbReference>
<organism evidence="10 11">
    <name type="scientific">Seminavis robusta</name>
    <dbReference type="NCBI Taxonomy" id="568900"/>
    <lineage>
        <taxon>Eukaryota</taxon>
        <taxon>Sar</taxon>
        <taxon>Stramenopiles</taxon>
        <taxon>Ochrophyta</taxon>
        <taxon>Bacillariophyta</taxon>
        <taxon>Bacillariophyceae</taxon>
        <taxon>Bacillariophycidae</taxon>
        <taxon>Naviculales</taxon>
        <taxon>Naviculaceae</taxon>
        <taxon>Seminavis</taxon>
    </lineage>
</organism>
<evidence type="ECO:0000256" key="1">
    <source>
        <dbReference type="ARBA" id="ARBA00004370"/>
    </source>
</evidence>
<feature type="region of interest" description="Disordered" evidence="7">
    <location>
        <begin position="820"/>
        <end position="840"/>
    </location>
</feature>
<feature type="region of interest" description="Disordered" evidence="7">
    <location>
        <begin position="206"/>
        <end position="293"/>
    </location>
</feature>
<dbReference type="SUPFAM" id="SSF55073">
    <property type="entry name" value="Nucleotide cyclase"/>
    <property type="match status" value="1"/>
</dbReference>
<dbReference type="GO" id="GO:0035556">
    <property type="term" value="P:intracellular signal transduction"/>
    <property type="evidence" value="ECO:0007669"/>
    <property type="project" value="InterPro"/>
</dbReference>
<reference evidence="10" key="1">
    <citation type="submission" date="2020-06" db="EMBL/GenBank/DDBJ databases">
        <authorList>
            <consortium name="Plant Systems Biology data submission"/>
        </authorList>
    </citation>
    <scope>NUCLEOTIDE SEQUENCE</scope>
    <source>
        <strain evidence="10">D6</strain>
    </source>
</reference>
<dbReference type="GO" id="GO:0005886">
    <property type="term" value="C:plasma membrane"/>
    <property type="evidence" value="ECO:0007669"/>
    <property type="project" value="TreeGrafter"/>
</dbReference>
<gene>
    <name evidence="10" type="ORF">SEMRO_1233_G254830.1</name>
</gene>
<evidence type="ECO:0000256" key="8">
    <source>
        <dbReference type="SAM" id="Phobius"/>
    </source>
</evidence>
<accession>A0A9N8EI69</accession>
<name>A0A9N8EI69_9STRA</name>
<dbReference type="InterPro" id="IPR001054">
    <property type="entry name" value="A/G_cyclase"/>
</dbReference>
<evidence type="ECO:0000259" key="9">
    <source>
        <dbReference type="PROSITE" id="PS50125"/>
    </source>
</evidence>
<dbReference type="EMBL" id="CAICTM010001231">
    <property type="protein sequence ID" value="CAB9521796.1"/>
    <property type="molecule type" value="Genomic_DNA"/>
</dbReference>
<feature type="compositionally biased region" description="Basic and acidic residues" evidence="7">
    <location>
        <begin position="20"/>
        <end position="39"/>
    </location>
</feature>
<dbReference type="PROSITE" id="PS50125">
    <property type="entry name" value="GUANYLATE_CYCLASE_2"/>
    <property type="match status" value="1"/>
</dbReference>
<dbReference type="Pfam" id="PF00211">
    <property type="entry name" value="Guanylate_cyc"/>
    <property type="match status" value="1"/>
</dbReference>
<dbReference type="OrthoDB" id="40333at2759"/>
<dbReference type="InterPro" id="IPR050401">
    <property type="entry name" value="Cyclic_nucleotide_synthase"/>
</dbReference>
<sequence length="848" mass="94586">MAAFEEEDLIIMGDESECDDSSHGDDAKPTARQLQEAEEKNKLLQRNEEKAVSCVRVAVYCVVVITAISVTLAVYFYTKNEQENNFQTVFEIYANKLAESFIDSVDRKIVAIGGLSTTITNYALSNGLTFPNVTIDNWIMLAGQTRIQADAINVEYAPLVTDENRLGWEEYSFNHKQWQQDQWQEELKFMESQDQYFGLEEDVIEDAPGSDRSQNEESSEGGPPPENEIQSAQGQGTPPEDGQQPPQRSLQEAPPAGEEEPPKRGFNRQIFGPGPPQESGPPPPIPQPPGSGPYAPFWHMSPIIPLEFLLNRDLFSRRVVADSIVSVLETQHAALGRAVGVRDPSNITLQELLPIRITNDYIQRGQYRHDLQFFSGDATTTLTYPVFDSFGANRTVAGFLLSPLMWRLNFEKIVPESLGGFIAVIKSKQSEPISYLIEGPKATYLGIQDYHASNYDDMFVFQNMEETLQVLHSPRNQAFDAVQVDFGEYVLYIYPTEELESQYITNKPAVYASIMASVFLFTILVLAVFDCLVARRQQVVMKKAVESRALIATLYPEQVRERMFEDEPKGNAERRKWKNPGEAGMHEEGTKAIATLYESATILLMDLAGFTEWSSARTPSDVFELLETLYQSFDRIASKRGVYKIETIGDCWVGVTGVPNPQKDHAPRMVKFAAACQVSMGQLVGNKLADRLGQDTANLKLRVGMHSGPITGGILRGDKGRFQLFGDSINTASRMESNGVPGKIHVSQSTADELIRHGHRDWLTEREDKVEAKGKGLMTTYWVAVKSSKSTGTRASLMSLSDETGESFADEASASMVAESKQFDMGSRSEQARTTSRDLLPRITELEV</sequence>
<dbReference type="GO" id="GO:0004383">
    <property type="term" value="F:guanylate cyclase activity"/>
    <property type="evidence" value="ECO:0007669"/>
    <property type="project" value="TreeGrafter"/>
</dbReference>
<evidence type="ECO:0000256" key="6">
    <source>
        <dbReference type="ARBA" id="ARBA00023239"/>
    </source>
</evidence>
<dbReference type="InterPro" id="IPR029787">
    <property type="entry name" value="Nucleotide_cyclase"/>
</dbReference>
<evidence type="ECO:0000256" key="2">
    <source>
        <dbReference type="ARBA" id="ARBA00022692"/>
    </source>
</evidence>
<feature type="transmembrane region" description="Helical" evidence="8">
    <location>
        <begin position="57"/>
        <end position="77"/>
    </location>
</feature>
<keyword evidence="10" id="KW-0675">Receptor</keyword>